<comment type="catalytic activity">
    <reaction evidence="15">
        <text>tRNA(Met) + L-methionine + ATP = L-methionyl-tRNA(Met) + AMP + diphosphate</text>
        <dbReference type="Rhea" id="RHEA:13481"/>
        <dbReference type="Rhea" id="RHEA-COMP:9667"/>
        <dbReference type="Rhea" id="RHEA-COMP:9698"/>
        <dbReference type="ChEBI" id="CHEBI:30616"/>
        <dbReference type="ChEBI" id="CHEBI:33019"/>
        <dbReference type="ChEBI" id="CHEBI:57844"/>
        <dbReference type="ChEBI" id="CHEBI:78442"/>
        <dbReference type="ChEBI" id="CHEBI:78530"/>
        <dbReference type="ChEBI" id="CHEBI:456215"/>
        <dbReference type="EC" id="6.1.1.10"/>
    </reaction>
</comment>
<dbReference type="InterPro" id="IPR002547">
    <property type="entry name" value="tRNA-bd_dom"/>
</dbReference>
<dbReference type="Gene3D" id="2.40.50.140">
    <property type="entry name" value="Nucleic acid-binding proteins"/>
    <property type="match status" value="1"/>
</dbReference>
<keyword evidence="9" id="KW-0547">Nucleotide-binding</keyword>
<evidence type="ECO:0000256" key="13">
    <source>
        <dbReference type="ARBA" id="ARBA00023146"/>
    </source>
</evidence>
<evidence type="ECO:0000256" key="15">
    <source>
        <dbReference type="ARBA" id="ARBA00047364"/>
    </source>
</evidence>
<dbReference type="STRING" id="999630.TUZN_0299"/>
<evidence type="ECO:0000256" key="10">
    <source>
        <dbReference type="ARBA" id="ARBA00022840"/>
    </source>
</evidence>
<name>F2L2D2_THEU7</name>
<dbReference type="PANTHER" id="PTHR11586">
    <property type="entry name" value="TRNA-AMINOACYLATION COFACTOR ARC1 FAMILY MEMBER"/>
    <property type="match status" value="1"/>
</dbReference>
<dbReference type="NCBIfam" id="TIGR00399">
    <property type="entry name" value="metG_C_term"/>
    <property type="match status" value="1"/>
</dbReference>
<keyword evidence="10" id="KW-0067">ATP-binding</keyword>
<evidence type="ECO:0000313" key="18">
    <source>
        <dbReference type="Proteomes" id="UP000008138"/>
    </source>
</evidence>
<dbReference type="eggNOG" id="arCOG01136">
    <property type="taxonomic scope" value="Archaea"/>
</dbReference>
<dbReference type="Proteomes" id="UP000008138">
    <property type="component" value="Chromosome"/>
</dbReference>
<organism evidence="17 18">
    <name type="scientific">Thermoproteus uzoniensis (strain 768-20)</name>
    <dbReference type="NCBI Taxonomy" id="999630"/>
    <lineage>
        <taxon>Archaea</taxon>
        <taxon>Thermoproteota</taxon>
        <taxon>Thermoprotei</taxon>
        <taxon>Thermoproteales</taxon>
        <taxon>Thermoproteaceae</taxon>
        <taxon>Thermoproteus</taxon>
    </lineage>
</organism>
<evidence type="ECO:0000256" key="5">
    <source>
        <dbReference type="ARBA" id="ARBA00018753"/>
    </source>
</evidence>
<dbReference type="CDD" id="cd02800">
    <property type="entry name" value="tRNA_bind_EcMetRS_like"/>
    <property type="match status" value="1"/>
</dbReference>
<comment type="subcellular location">
    <subcellularLocation>
        <location evidence="2">Cytoplasm</location>
    </subcellularLocation>
</comment>
<dbReference type="GO" id="GO:0005524">
    <property type="term" value="F:ATP binding"/>
    <property type="evidence" value="ECO:0007669"/>
    <property type="project" value="UniProtKB-KW"/>
</dbReference>
<dbReference type="InterPro" id="IPR004495">
    <property type="entry name" value="Met-tRNA-synth_bsu_C"/>
</dbReference>
<dbReference type="KEGG" id="tuz:TUZN_0299"/>
<evidence type="ECO:0000256" key="9">
    <source>
        <dbReference type="ARBA" id="ARBA00022741"/>
    </source>
</evidence>
<comment type="function">
    <text evidence="1">Is required not only for elongation of protein synthesis but also for the initiation of all mRNA translation through initiator tRNA(fMet) aminoacylation.</text>
</comment>
<reference key="2">
    <citation type="submission" date="2011-03" db="EMBL/GenBank/DDBJ databases">
        <title>Complete genome sequence of the thermoacidophilic crenarchaeon Thermoproteus uzoniensis 768-20.</title>
        <authorList>
            <person name="Mardanov A.V."/>
            <person name="Gumerov V.M."/>
            <person name="Beletsky A.V."/>
            <person name="Prokofeva M.I."/>
            <person name="Bonch-Osmolovskaya E.A."/>
            <person name="Ravin N.V."/>
            <person name="Skryabin K.G."/>
        </authorList>
    </citation>
    <scope>NUCLEOTIDE SEQUENCE</scope>
    <source>
        <strain>768-20</strain>
    </source>
</reference>
<dbReference type="GO" id="GO:0006431">
    <property type="term" value="P:methionyl-tRNA aminoacylation"/>
    <property type="evidence" value="ECO:0007669"/>
    <property type="project" value="InterPro"/>
</dbReference>
<feature type="domain" description="TRNA-binding" evidence="16">
    <location>
        <begin position="8"/>
        <end position="108"/>
    </location>
</feature>
<evidence type="ECO:0000256" key="3">
    <source>
        <dbReference type="ARBA" id="ARBA00011738"/>
    </source>
</evidence>
<dbReference type="HOGENOM" id="CLU_065946_3_3_2"/>
<evidence type="ECO:0000256" key="6">
    <source>
        <dbReference type="ARBA" id="ARBA00022490"/>
    </source>
</evidence>
<dbReference type="GeneID" id="10359846"/>
<dbReference type="OrthoDB" id="30609at2157"/>
<reference evidence="17 18" key="1">
    <citation type="journal article" date="2011" name="J. Bacteriol.">
        <title>Complete genome sequence of the thermoacidophilic crenarchaeon Thermoproteus uzoniensis 768-20.</title>
        <authorList>
            <person name="Mardanov A.V."/>
            <person name="Gumerov V.M."/>
            <person name="Beletsky A.V."/>
            <person name="Prokofeva M.I."/>
            <person name="Bonch-Osmolovskaya E.A."/>
            <person name="Ravin N.V."/>
            <person name="Skryabin K.G."/>
        </authorList>
    </citation>
    <scope>NUCLEOTIDE SEQUENCE [LARGE SCALE GENOMIC DNA]</scope>
    <source>
        <strain evidence="17 18">768-20</strain>
    </source>
</reference>
<dbReference type="EMBL" id="CP002590">
    <property type="protein sequence ID" value="AEA11797.1"/>
    <property type="molecule type" value="Genomic_DNA"/>
</dbReference>
<keyword evidence="12" id="KW-0648">Protein biosynthesis</keyword>
<evidence type="ECO:0000256" key="1">
    <source>
        <dbReference type="ARBA" id="ARBA00003314"/>
    </source>
</evidence>
<dbReference type="EC" id="6.1.1.10" evidence="4"/>
<evidence type="ECO:0000256" key="2">
    <source>
        <dbReference type="ARBA" id="ARBA00004496"/>
    </source>
</evidence>
<protein>
    <recommendedName>
        <fullName evidence="5">Methionine--tRNA ligase</fullName>
        <ecNumber evidence="4">6.1.1.10</ecNumber>
    </recommendedName>
    <alternativeName>
        <fullName evidence="14">Methionyl-tRNA synthetase</fullName>
    </alternativeName>
</protein>
<keyword evidence="13" id="KW-0030">Aminoacyl-tRNA synthetase</keyword>
<keyword evidence="18" id="KW-1185">Reference proteome</keyword>
<dbReference type="InterPro" id="IPR051270">
    <property type="entry name" value="Tyrosine-tRNA_ligase_regulator"/>
</dbReference>
<keyword evidence="6" id="KW-0963">Cytoplasm</keyword>
<dbReference type="RefSeq" id="WP_013679133.1">
    <property type="nucleotide sequence ID" value="NC_015315.1"/>
</dbReference>
<evidence type="ECO:0000256" key="14">
    <source>
        <dbReference type="ARBA" id="ARBA00030904"/>
    </source>
</evidence>
<keyword evidence="7" id="KW-0820">tRNA-binding</keyword>
<keyword evidence="11" id="KW-0694">RNA-binding</keyword>
<dbReference type="AlphaFoldDB" id="F2L2D2"/>
<dbReference type="Pfam" id="PF01588">
    <property type="entry name" value="tRNA_bind"/>
    <property type="match status" value="1"/>
</dbReference>
<evidence type="ECO:0000259" key="16">
    <source>
        <dbReference type="PROSITE" id="PS50886"/>
    </source>
</evidence>
<gene>
    <name evidence="17" type="ordered locus">TUZN_0299</name>
</gene>
<dbReference type="GO" id="GO:0004825">
    <property type="term" value="F:methionine-tRNA ligase activity"/>
    <property type="evidence" value="ECO:0007669"/>
    <property type="project" value="UniProtKB-EC"/>
</dbReference>
<dbReference type="GO" id="GO:0000049">
    <property type="term" value="F:tRNA binding"/>
    <property type="evidence" value="ECO:0007669"/>
    <property type="project" value="UniProtKB-KW"/>
</dbReference>
<evidence type="ECO:0000313" key="17">
    <source>
        <dbReference type="EMBL" id="AEA11797.1"/>
    </source>
</evidence>
<dbReference type="SUPFAM" id="SSF50249">
    <property type="entry name" value="Nucleic acid-binding proteins"/>
    <property type="match status" value="1"/>
</dbReference>
<evidence type="ECO:0000256" key="4">
    <source>
        <dbReference type="ARBA" id="ARBA00012838"/>
    </source>
</evidence>
<keyword evidence="8" id="KW-0436">Ligase</keyword>
<dbReference type="InterPro" id="IPR012340">
    <property type="entry name" value="NA-bd_OB-fold"/>
</dbReference>
<dbReference type="GO" id="GO:0005737">
    <property type="term" value="C:cytoplasm"/>
    <property type="evidence" value="ECO:0007669"/>
    <property type="project" value="UniProtKB-SubCell"/>
</dbReference>
<dbReference type="FunFam" id="2.40.50.140:FF:000042">
    <property type="entry name" value="Methionine--tRNA ligase"/>
    <property type="match status" value="1"/>
</dbReference>
<accession>F2L2D2</accession>
<dbReference type="PROSITE" id="PS50886">
    <property type="entry name" value="TRBD"/>
    <property type="match status" value="1"/>
</dbReference>
<evidence type="ECO:0000256" key="8">
    <source>
        <dbReference type="ARBA" id="ARBA00022598"/>
    </source>
</evidence>
<sequence length="108" mass="11955">MSLISIDDFKKIELKVGKVLEAQRIEGSKKLIRLVVDLGSEKRQIVAGLAEHYAPEALVGKYVIVVANLQPRRLMGYESQGMLLATCDKPTLLTLLEPSDEHVGEHVC</sequence>
<comment type="subunit">
    <text evidence="3">Homodimer.</text>
</comment>
<evidence type="ECO:0000256" key="7">
    <source>
        <dbReference type="ARBA" id="ARBA00022555"/>
    </source>
</evidence>
<evidence type="ECO:0000256" key="12">
    <source>
        <dbReference type="ARBA" id="ARBA00022917"/>
    </source>
</evidence>
<proteinExistence type="predicted"/>
<dbReference type="PANTHER" id="PTHR11586:SF37">
    <property type="entry name" value="TRNA-BINDING DOMAIN-CONTAINING PROTEIN"/>
    <property type="match status" value="1"/>
</dbReference>
<evidence type="ECO:0000256" key="11">
    <source>
        <dbReference type="ARBA" id="ARBA00022884"/>
    </source>
</evidence>